<dbReference type="InterPro" id="IPR052155">
    <property type="entry name" value="Biofilm_reg_signaling"/>
</dbReference>
<protein>
    <recommendedName>
        <fullName evidence="1">GGDEF domain-containing protein</fullName>
    </recommendedName>
</protein>
<feature type="domain" description="GGDEF" evidence="1">
    <location>
        <begin position="1"/>
        <end position="73"/>
    </location>
</feature>
<dbReference type="PROSITE" id="PS50887">
    <property type="entry name" value="GGDEF"/>
    <property type="match status" value="1"/>
</dbReference>
<evidence type="ECO:0000313" key="3">
    <source>
        <dbReference type="Proteomes" id="UP000629619"/>
    </source>
</evidence>
<name>A0A919KCM1_9ACTN</name>
<dbReference type="InterPro" id="IPR043128">
    <property type="entry name" value="Rev_trsase/Diguanyl_cyclase"/>
</dbReference>
<keyword evidence="3" id="KW-1185">Reference proteome</keyword>
<dbReference type="PANTHER" id="PTHR44757:SF2">
    <property type="entry name" value="BIOFILM ARCHITECTURE MAINTENANCE PROTEIN MBAA"/>
    <property type="match status" value="1"/>
</dbReference>
<evidence type="ECO:0000259" key="1">
    <source>
        <dbReference type="PROSITE" id="PS50887"/>
    </source>
</evidence>
<dbReference type="Pfam" id="PF00990">
    <property type="entry name" value="GGDEF"/>
    <property type="match status" value="1"/>
</dbReference>
<comment type="caution">
    <text evidence="2">The sequence shown here is derived from an EMBL/GenBank/DDBJ whole genome shotgun (WGS) entry which is preliminary data.</text>
</comment>
<proteinExistence type="predicted"/>
<dbReference type="RefSeq" id="WP_239102375.1">
    <property type="nucleotide sequence ID" value="NZ_BOMW01000009.1"/>
</dbReference>
<sequence>MLLRDCAEQTARRILRSMAEPIEVGGVAVRAGASIGIACAEERDDVRTLLHDADMAMYASKHQGKGTWNRYRDGMALSDSG</sequence>
<organism evidence="2 3">
    <name type="scientific">Actinoplanes siamensis</name>
    <dbReference type="NCBI Taxonomy" id="1223317"/>
    <lineage>
        <taxon>Bacteria</taxon>
        <taxon>Bacillati</taxon>
        <taxon>Actinomycetota</taxon>
        <taxon>Actinomycetes</taxon>
        <taxon>Micromonosporales</taxon>
        <taxon>Micromonosporaceae</taxon>
        <taxon>Actinoplanes</taxon>
    </lineage>
</organism>
<dbReference type="EMBL" id="BOMW01000009">
    <property type="protein sequence ID" value="GIF03361.1"/>
    <property type="molecule type" value="Genomic_DNA"/>
</dbReference>
<dbReference type="InterPro" id="IPR029787">
    <property type="entry name" value="Nucleotide_cyclase"/>
</dbReference>
<evidence type="ECO:0000313" key="2">
    <source>
        <dbReference type="EMBL" id="GIF03361.1"/>
    </source>
</evidence>
<gene>
    <name evidence="2" type="ORF">Asi03nite_08990</name>
</gene>
<dbReference type="PANTHER" id="PTHR44757">
    <property type="entry name" value="DIGUANYLATE CYCLASE DGCP"/>
    <property type="match status" value="1"/>
</dbReference>
<accession>A0A919KCM1</accession>
<dbReference type="Proteomes" id="UP000629619">
    <property type="component" value="Unassembled WGS sequence"/>
</dbReference>
<reference evidence="2" key="1">
    <citation type="submission" date="2021-01" db="EMBL/GenBank/DDBJ databases">
        <title>Whole genome shotgun sequence of Actinoplanes siamensis NBRC 109076.</title>
        <authorList>
            <person name="Komaki H."/>
            <person name="Tamura T."/>
        </authorList>
    </citation>
    <scope>NUCLEOTIDE SEQUENCE</scope>
    <source>
        <strain evidence="2">NBRC 109076</strain>
    </source>
</reference>
<dbReference type="AlphaFoldDB" id="A0A919KCM1"/>
<dbReference type="SUPFAM" id="SSF55073">
    <property type="entry name" value="Nucleotide cyclase"/>
    <property type="match status" value="1"/>
</dbReference>
<dbReference type="InterPro" id="IPR000160">
    <property type="entry name" value="GGDEF_dom"/>
</dbReference>
<dbReference type="Gene3D" id="3.30.70.270">
    <property type="match status" value="1"/>
</dbReference>